<dbReference type="EMBL" id="CAADFX010000075">
    <property type="protein sequence ID" value="VFK58062.1"/>
    <property type="molecule type" value="Genomic_DNA"/>
</dbReference>
<evidence type="ECO:0008006" key="2">
    <source>
        <dbReference type="Google" id="ProtNLM"/>
    </source>
</evidence>
<evidence type="ECO:0000313" key="1">
    <source>
        <dbReference type="EMBL" id="VFK58062.1"/>
    </source>
</evidence>
<name>A0A450ZW64_9GAMM</name>
<reference evidence="1" key="1">
    <citation type="submission" date="2019-02" db="EMBL/GenBank/DDBJ databases">
        <authorList>
            <person name="Gruber-Vodicka R. H."/>
            <person name="Seah K. B. B."/>
        </authorList>
    </citation>
    <scope>NUCLEOTIDE SEQUENCE</scope>
    <source>
        <strain evidence="1">BECK_BY1</strain>
    </source>
</reference>
<dbReference type="PANTHER" id="PTHR41317">
    <property type="entry name" value="PD-(D_E)XK NUCLEASE FAMILY TRANSPOSASE"/>
    <property type="match status" value="1"/>
</dbReference>
<proteinExistence type="predicted"/>
<dbReference type="NCBIfam" id="TIGR01784">
    <property type="entry name" value="T_den_put_tspse"/>
    <property type="match status" value="1"/>
</dbReference>
<dbReference type="Pfam" id="PF12784">
    <property type="entry name" value="PDDEXK_2"/>
    <property type="match status" value="1"/>
</dbReference>
<dbReference type="PANTHER" id="PTHR41317:SF1">
    <property type="entry name" value="PD-(D_E)XK NUCLEASE FAMILY TRANSPOSASE"/>
    <property type="match status" value="1"/>
</dbReference>
<dbReference type="AlphaFoldDB" id="A0A450ZW64"/>
<gene>
    <name evidence="1" type="ORF">BECKTUN1418D_GA0071000_10754</name>
</gene>
<protein>
    <recommendedName>
        <fullName evidence="2">Rpn family recombination-promoting nuclease/putative transposase</fullName>
    </recommendedName>
</protein>
<accession>A0A450ZW64</accession>
<dbReference type="InterPro" id="IPR010106">
    <property type="entry name" value="RpnA"/>
</dbReference>
<sequence>MPASRRLSFRIISIPLILCRKTRNSFASRLRAIRISILPELIARAVRKMSKYLNPYTDFGFKKLFGEEGSKDLLADFLNQLLPERHRIAELRFRNSEQLPDTSLGRKAIFDIFCVSHGGERFIVEMQKAKLRFFKDRSLFYVTFPIQEQAKKGEWSFRLTPIYFIAILDFEYDETEEQRRFLREVALRDQDGEVFSDKLHFKFLQMPLFRKQEYELDNHFDKWVYFLKNLENFDHIPQILDEPVFQKAFQIAELANLSPVQYADYEKNLLDYWTTKSAFDTAREEGREEGRKEEKKEIAAILKERGLSREEILEITGLTVDEI</sequence>
<organism evidence="1">
    <name type="scientific">Candidatus Kentrum sp. TUN</name>
    <dbReference type="NCBI Taxonomy" id="2126343"/>
    <lineage>
        <taxon>Bacteria</taxon>
        <taxon>Pseudomonadati</taxon>
        <taxon>Pseudomonadota</taxon>
        <taxon>Gammaproteobacteria</taxon>
        <taxon>Candidatus Kentrum</taxon>
    </lineage>
</organism>